<name>A0A1X2GSV3_9FUNG</name>
<comment type="subcellular location">
    <subcellularLocation>
        <location evidence="4">Mitochondrion matrix</location>
    </subcellularLocation>
    <subcellularLocation>
        <location evidence="3">Nucleus</location>
    </subcellularLocation>
</comment>
<evidence type="ECO:0000256" key="13">
    <source>
        <dbReference type="ARBA" id="ARBA00022801"/>
    </source>
</evidence>
<evidence type="ECO:0000256" key="23">
    <source>
        <dbReference type="ARBA" id="ARBA00047136"/>
    </source>
</evidence>
<proteinExistence type="inferred from homology"/>
<keyword evidence="12" id="KW-0255">Endonuclease</keyword>
<sequence length="795" mass="89339">MPFLTTIRLTFRRSIFQPLQRRTMASQIFFVGQSSSEGPPTILLQHDKQRYLFNCREGTQRLCVEDKLKLAKVKAVFMTRNQWACTGGLPGMILTVADAGVDHLKLCGGPNLTHFMAATRQFVFRTGITVETQEFSDTLETYDDKLLHVTSVRARPKQAGVKRSRESCSSDLSDHTSNNTKHDNPLQYYQHVLDQMFHRRSGESEAAAPSHTIEASCQPRPHPLRPNAPKQPRSMAYLSKALPRTKPDPMAISYICRLPTRRGTFLPKEAIKLGVKPGPLFGQLQRGGSVTLEDGTVVTHDQVCQPDIPGPLFMVIDCPDPSYIDELVSATAFQPYYNDENVKVIVHLTSDEVLAEPSYRQWMNNFHQNTDHIISSPGVCAQATMFRSHALSQYKLSKLDPSIFSVPFYQNTPEATLDIYRNLPTKSRPLQHLSSYRIEARPGKQSQFTPAPEPFDLARAATDEGMRSFDENEEYQQVITQARSDAEQVTLSEFPGHDVRVITLGTGSSVPSKYRNVSATLIKIPSYGSVLLDAGEGTYGQMLRHFGADSIEDELRALKFIFVSHLHADHHLGVIHLLTQRKKLRGSASLQLVAPAVFNTWLKEYNDVEHIGSTTKVDFLPCQATLPNASQPADWVQKKLAKLADTLGLVRVNSVEVDHCRWAYGLSMEHKDGWKLVYSGDTRPCQRLIDAGKDATLLIHEATLEDGMKEEAIAKRHSTTEEAVQVGQRMNARYTLLNHFSQRYAKVPTLSQAQANVCFSFDMMSVLIRQIPILPKFTAAMQLIFKDEEDEHETD</sequence>
<evidence type="ECO:0000256" key="22">
    <source>
        <dbReference type="ARBA" id="ARBA00046098"/>
    </source>
</evidence>
<evidence type="ECO:0000259" key="25">
    <source>
        <dbReference type="Pfam" id="PF12706"/>
    </source>
</evidence>
<evidence type="ECO:0000256" key="12">
    <source>
        <dbReference type="ARBA" id="ARBA00022759"/>
    </source>
</evidence>
<evidence type="ECO:0000256" key="4">
    <source>
        <dbReference type="ARBA" id="ARBA00004305"/>
    </source>
</evidence>
<evidence type="ECO:0000256" key="5">
    <source>
        <dbReference type="ARBA" id="ARBA00007823"/>
    </source>
</evidence>
<comment type="cofactor">
    <cofactor evidence="2">
        <name>Zn(2+)</name>
        <dbReference type="ChEBI" id="CHEBI:29105"/>
    </cofactor>
</comment>
<evidence type="ECO:0000256" key="2">
    <source>
        <dbReference type="ARBA" id="ARBA00001947"/>
    </source>
</evidence>
<dbReference type="GO" id="GO:1990180">
    <property type="term" value="P:mitochondrial tRNA 3'-end processing"/>
    <property type="evidence" value="ECO:0007669"/>
    <property type="project" value="TreeGrafter"/>
</dbReference>
<keyword evidence="17" id="KW-0539">Nucleus</keyword>
<dbReference type="GO" id="GO:0042781">
    <property type="term" value="F:3'-tRNA processing endoribonuclease activity"/>
    <property type="evidence" value="ECO:0007669"/>
    <property type="project" value="UniProtKB-EC"/>
</dbReference>
<dbReference type="InterPro" id="IPR047151">
    <property type="entry name" value="RNZ2-like"/>
</dbReference>
<dbReference type="CDD" id="cd07718">
    <property type="entry name" value="RNaseZ_ELAC1_ELAC2-C-term-like_MBL-fold"/>
    <property type="match status" value="1"/>
</dbReference>
<dbReference type="InterPro" id="IPR027794">
    <property type="entry name" value="tRNase_Z_dom"/>
</dbReference>
<evidence type="ECO:0000256" key="24">
    <source>
        <dbReference type="SAM" id="MobiDB-lite"/>
    </source>
</evidence>
<dbReference type="GO" id="GO:0046872">
    <property type="term" value="F:metal ion binding"/>
    <property type="evidence" value="ECO:0007669"/>
    <property type="project" value="UniProtKB-KW"/>
</dbReference>
<keyword evidence="11" id="KW-0479">Metal-binding</keyword>
<keyword evidence="13" id="KW-0378">Hydrolase</keyword>
<feature type="region of interest" description="Disordered" evidence="24">
    <location>
        <begin position="201"/>
        <end position="232"/>
    </location>
</feature>
<dbReference type="Gene3D" id="3.60.15.10">
    <property type="entry name" value="Ribonuclease Z/Hydroxyacylglutathione hydrolase-like"/>
    <property type="match status" value="2"/>
</dbReference>
<dbReference type="InterPro" id="IPR036866">
    <property type="entry name" value="RibonucZ/Hydroxyglut_hydro"/>
</dbReference>
<evidence type="ECO:0000256" key="6">
    <source>
        <dbReference type="ARBA" id="ARBA00012477"/>
    </source>
</evidence>
<dbReference type="Pfam" id="PF12706">
    <property type="entry name" value="Lactamase_B_2"/>
    <property type="match status" value="1"/>
</dbReference>
<dbReference type="AlphaFoldDB" id="A0A1X2GSV3"/>
<comment type="caution">
    <text evidence="27">The sequence shown here is derived from an EMBL/GenBank/DDBJ whole genome shotgun (WGS) entry which is preliminary data.</text>
</comment>
<keyword evidence="14" id="KW-0862">Zinc</keyword>
<dbReference type="EMBL" id="MCGT01000004">
    <property type="protein sequence ID" value="ORX60584.1"/>
    <property type="molecule type" value="Genomic_DNA"/>
</dbReference>
<keyword evidence="8" id="KW-0597">Phosphoprotein</keyword>
<evidence type="ECO:0000256" key="1">
    <source>
        <dbReference type="ARBA" id="ARBA00000402"/>
    </source>
</evidence>
<dbReference type="STRING" id="101127.A0A1X2GSV3"/>
<evidence type="ECO:0000259" key="26">
    <source>
        <dbReference type="Pfam" id="PF13691"/>
    </source>
</evidence>
<feature type="compositionally biased region" description="Basic and acidic residues" evidence="24">
    <location>
        <begin position="163"/>
        <end position="184"/>
    </location>
</feature>
<comment type="similarity">
    <text evidence="5">Belongs to the RNase Z family.</text>
</comment>
<dbReference type="PANTHER" id="PTHR12553:SF49">
    <property type="entry name" value="ZINC PHOSPHODIESTERASE ELAC PROTEIN 2"/>
    <property type="match status" value="1"/>
</dbReference>
<feature type="domain" description="tRNase Z endonuclease" evidence="26">
    <location>
        <begin position="31"/>
        <end position="88"/>
    </location>
</feature>
<comment type="catalytic activity">
    <reaction evidence="1">
        <text>Endonucleolytic cleavage of RNA, removing extra 3' nucleotides from tRNA precursor, generating 3' termini of tRNAs. A 3'-hydroxy group is left at the tRNA terminus and a 5'-phosphoryl group is left at the trailer molecule.</text>
        <dbReference type="EC" id="3.1.26.11"/>
    </reaction>
</comment>
<dbReference type="OrthoDB" id="527344at2759"/>
<feature type="domain" description="Metallo-beta-lactamase" evidence="25">
    <location>
        <begin position="530"/>
        <end position="740"/>
    </location>
</feature>
<evidence type="ECO:0000256" key="21">
    <source>
        <dbReference type="ARBA" id="ARBA00032616"/>
    </source>
</evidence>
<keyword evidence="9" id="KW-0819">tRNA processing</keyword>
<evidence type="ECO:0000256" key="9">
    <source>
        <dbReference type="ARBA" id="ARBA00022694"/>
    </source>
</evidence>
<reference evidence="27 28" key="1">
    <citation type="submission" date="2016-07" db="EMBL/GenBank/DDBJ databases">
        <title>Pervasive Adenine N6-methylation of Active Genes in Fungi.</title>
        <authorList>
            <consortium name="DOE Joint Genome Institute"/>
            <person name="Mondo S.J."/>
            <person name="Dannebaum R.O."/>
            <person name="Kuo R.C."/>
            <person name="Labutti K."/>
            <person name="Haridas S."/>
            <person name="Kuo A."/>
            <person name="Salamov A."/>
            <person name="Ahrendt S.R."/>
            <person name="Lipzen A."/>
            <person name="Sullivan W."/>
            <person name="Andreopoulos W.B."/>
            <person name="Clum A."/>
            <person name="Lindquist E."/>
            <person name="Daum C."/>
            <person name="Ramamoorthy G.K."/>
            <person name="Gryganskyi A."/>
            <person name="Culley D."/>
            <person name="Magnuson J.K."/>
            <person name="James T.Y."/>
            <person name="O'Malley M.A."/>
            <person name="Stajich J.E."/>
            <person name="Spatafora J.W."/>
            <person name="Visel A."/>
            <person name="Grigoriev I.V."/>
        </authorList>
    </citation>
    <scope>NUCLEOTIDE SEQUENCE [LARGE SCALE GENOMIC DNA]</scope>
    <source>
        <strain evidence="27 28">NRRL 3301</strain>
    </source>
</reference>
<evidence type="ECO:0000313" key="28">
    <source>
        <dbReference type="Proteomes" id="UP000242146"/>
    </source>
</evidence>
<keyword evidence="15" id="KW-0809">Transit peptide</keyword>
<dbReference type="InterPro" id="IPR001279">
    <property type="entry name" value="Metallo-B-lactamas"/>
</dbReference>
<evidence type="ECO:0000256" key="18">
    <source>
        <dbReference type="ARBA" id="ARBA00030689"/>
    </source>
</evidence>
<evidence type="ECO:0000256" key="19">
    <source>
        <dbReference type="ARBA" id="ARBA00030729"/>
    </source>
</evidence>
<keyword evidence="16" id="KW-0496">Mitochondrion</keyword>
<evidence type="ECO:0000256" key="10">
    <source>
        <dbReference type="ARBA" id="ARBA00022722"/>
    </source>
</evidence>
<comment type="subunit">
    <text evidence="23">Homodimer. Interacts with PTCD1.</text>
</comment>
<dbReference type="SUPFAM" id="SSF56281">
    <property type="entry name" value="Metallo-hydrolase/oxidoreductase"/>
    <property type="match status" value="2"/>
</dbReference>
<evidence type="ECO:0000256" key="16">
    <source>
        <dbReference type="ARBA" id="ARBA00023128"/>
    </source>
</evidence>
<evidence type="ECO:0000256" key="15">
    <source>
        <dbReference type="ARBA" id="ARBA00022946"/>
    </source>
</evidence>
<organism evidence="27 28">
    <name type="scientific">Hesseltinella vesiculosa</name>
    <dbReference type="NCBI Taxonomy" id="101127"/>
    <lineage>
        <taxon>Eukaryota</taxon>
        <taxon>Fungi</taxon>
        <taxon>Fungi incertae sedis</taxon>
        <taxon>Mucoromycota</taxon>
        <taxon>Mucoromycotina</taxon>
        <taxon>Mucoromycetes</taxon>
        <taxon>Mucorales</taxon>
        <taxon>Cunninghamellaceae</taxon>
        <taxon>Hesseltinella</taxon>
    </lineage>
</organism>
<evidence type="ECO:0000256" key="8">
    <source>
        <dbReference type="ARBA" id="ARBA00022553"/>
    </source>
</evidence>
<comment type="function">
    <text evidence="22">Zinc phosphodiesterase, which displays mitochondrial tRNA 3'-processing endonuclease activity. Involved in tRNA maturation, by removing a 3'-trailer from precursor tRNA. Associates with mitochondrial DNA complexes at the nucleoids to initiate RNA processing and ribosome assembly.</text>
</comment>
<dbReference type="Proteomes" id="UP000242146">
    <property type="component" value="Unassembled WGS sequence"/>
</dbReference>
<keyword evidence="10" id="KW-0540">Nuclease</keyword>
<evidence type="ECO:0000256" key="14">
    <source>
        <dbReference type="ARBA" id="ARBA00022833"/>
    </source>
</evidence>
<accession>A0A1X2GSV3</accession>
<gene>
    <name evidence="27" type="ORF">DM01DRAFT_1380882</name>
</gene>
<evidence type="ECO:0000256" key="3">
    <source>
        <dbReference type="ARBA" id="ARBA00004123"/>
    </source>
</evidence>
<dbReference type="PANTHER" id="PTHR12553">
    <property type="entry name" value="ZINC PHOSPHODIESTERASE ELAC PROTEIN 2"/>
    <property type="match status" value="1"/>
</dbReference>
<dbReference type="EC" id="3.1.26.11" evidence="6"/>
<evidence type="ECO:0000256" key="20">
    <source>
        <dbReference type="ARBA" id="ARBA00032104"/>
    </source>
</evidence>
<dbReference type="GO" id="GO:0042645">
    <property type="term" value="C:mitochondrial nucleoid"/>
    <property type="evidence" value="ECO:0007669"/>
    <property type="project" value="UniProtKB-ARBA"/>
</dbReference>
<dbReference type="Pfam" id="PF13691">
    <property type="entry name" value="Lactamase_B_4"/>
    <property type="match status" value="1"/>
</dbReference>
<evidence type="ECO:0000256" key="11">
    <source>
        <dbReference type="ARBA" id="ARBA00022723"/>
    </source>
</evidence>
<dbReference type="FunFam" id="3.60.15.10:FF:000014">
    <property type="entry name" value="Zinc phosphodiesterase ELAC protein 2"/>
    <property type="match status" value="1"/>
</dbReference>
<evidence type="ECO:0000256" key="7">
    <source>
        <dbReference type="ARBA" id="ARBA00013357"/>
    </source>
</evidence>
<evidence type="ECO:0000256" key="17">
    <source>
        <dbReference type="ARBA" id="ARBA00023242"/>
    </source>
</evidence>
<keyword evidence="28" id="KW-1185">Reference proteome</keyword>
<evidence type="ECO:0000313" key="27">
    <source>
        <dbReference type="EMBL" id="ORX60584.1"/>
    </source>
</evidence>
<feature type="region of interest" description="Disordered" evidence="24">
    <location>
        <begin position="156"/>
        <end position="184"/>
    </location>
</feature>
<protein>
    <recommendedName>
        <fullName evidence="7">Zinc phosphodiesterase ELAC protein 2</fullName>
        <ecNumber evidence="6">3.1.26.11</ecNumber>
    </recommendedName>
    <alternativeName>
        <fullName evidence="21">ElaC homolog protein 2</fullName>
    </alternativeName>
    <alternativeName>
        <fullName evidence="19">Ribonuclease Z 2</fullName>
    </alternativeName>
    <alternativeName>
        <fullName evidence="20">tRNA 3 endonuclease 2</fullName>
    </alternativeName>
    <alternativeName>
        <fullName evidence="18">tRNase Z 2</fullName>
    </alternativeName>
</protein>
<dbReference type="GO" id="GO:0005634">
    <property type="term" value="C:nucleus"/>
    <property type="evidence" value="ECO:0007669"/>
    <property type="project" value="UniProtKB-SubCell"/>
</dbReference>